<dbReference type="InterPro" id="IPR011990">
    <property type="entry name" value="TPR-like_helical_dom_sf"/>
</dbReference>
<dbReference type="OrthoDB" id="5464673at2"/>
<dbReference type="AlphaFoldDB" id="A0A1C7PE50"/>
<dbReference type="Gene3D" id="1.25.40.10">
    <property type="entry name" value="Tetratricopeptide repeat domain"/>
    <property type="match status" value="1"/>
</dbReference>
<keyword evidence="2" id="KW-1185">Reference proteome</keyword>
<accession>A0A1C7PE50</accession>
<gene>
    <name evidence="1" type="ORF">PYTT_1702</name>
</gene>
<protein>
    <submittedName>
        <fullName evidence="1">Tetratricopeptide-like helical domain</fullName>
    </submittedName>
</protein>
<evidence type="ECO:0000313" key="2">
    <source>
        <dbReference type="Proteomes" id="UP000176204"/>
    </source>
</evidence>
<reference evidence="2" key="1">
    <citation type="submission" date="2016-09" db="EMBL/GenBank/DDBJ databases">
        <authorList>
            <person name="Koehorst J."/>
        </authorList>
    </citation>
    <scope>NUCLEOTIDE SEQUENCE [LARGE SCALE GENOMIC DNA]</scope>
</reference>
<dbReference type="EMBL" id="LT629973">
    <property type="protein sequence ID" value="SEH91718.1"/>
    <property type="molecule type" value="Genomic_DNA"/>
</dbReference>
<proteinExistence type="predicted"/>
<name>A0A1C7PE50_9BACT</name>
<dbReference type="KEGG" id="agl:PYTT_1702"/>
<organism evidence="1 2">
    <name type="scientific">Akkermansia glycaniphila</name>
    <dbReference type="NCBI Taxonomy" id="1679444"/>
    <lineage>
        <taxon>Bacteria</taxon>
        <taxon>Pseudomonadati</taxon>
        <taxon>Verrucomicrobiota</taxon>
        <taxon>Verrucomicrobiia</taxon>
        <taxon>Verrucomicrobiales</taxon>
        <taxon>Akkermansiaceae</taxon>
        <taxon>Akkermansia</taxon>
    </lineage>
</organism>
<dbReference type="SUPFAM" id="SSF81901">
    <property type="entry name" value="HCP-like"/>
    <property type="match status" value="1"/>
</dbReference>
<dbReference type="RefSeq" id="WP_141675712.1">
    <property type="nucleotide sequence ID" value="NZ_LIGX01000006.1"/>
</dbReference>
<evidence type="ECO:0000313" key="1">
    <source>
        <dbReference type="EMBL" id="SEH91718.1"/>
    </source>
</evidence>
<dbReference type="Proteomes" id="UP000176204">
    <property type="component" value="Chromosome I"/>
</dbReference>
<sequence>MSELLKRQRRICRRGILRPAIPAPPQDVLQRGIKGDAEAAYQLGCWFYDYHMYGEECVQVSKRWLELAAREGMAEAQWLLGELYRSYWNDDRVADVWFQRAIAGFEKRTDSEAYRFLYAMFYEGTGTRVDKEKAREYALKYVRRCRQENVQPVWVAVEPEIREYVMEQEGL</sequence>